<name>A0A1M4YKH6_9BACT</name>
<dbReference type="Proteomes" id="UP000184164">
    <property type="component" value="Unassembled WGS sequence"/>
</dbReference>
<dbReference type="AlphaFoldDB" id="A0A1M4YKH6"/>
<dbReference type="EMBL" id="FQUM01000003">
    <property type="protein sequence ID" value="SHF06355.1"/>
    <property type="molecule type" value="Genomic_DNA"/>
</dbReference>
<dbReference type="InterPro" id="IPR015943">
    <property type="entry name" value="WD40/YVTN_repeat-like_dom_sf"/>
</dbReference>
<keyword evidence="2" id="KW-1185">Reference proteome</keyword>
<proteinExistence type="predicted"/>
<dbReference type="InterPro" id="IPR011047">
    <property type="entry name" value="Quinoprotein_ADH-like_sf"/>
</dbReference>
<dbReference type="SUPFAM" id="SSF50998">
    <property type="entry name" value="Quinoprotein alcohol dehydrogenase-like"/>
    <property type="match status" value="1"/>
</dbReference>
<dbReference type="STRING" id="1484053.SAMN05444274_103389"/>
<protein>
    <submittedName>
        <fullName evidence="1">Uncharacterized protein</fullName>
    </submittedName>
</protein>
<accession>A0A1M4YKH6</accession>
<evidence type="ECO:0000313" key="1">
    <source>
        <dbReference type="EMBL" id="SHF06355.1"/>
    </source>
</evidence>
<dbReference type="Gene3D" id="2.130.10.10">
    <property type="entry name" value="YVTN repeat-like/Quinoprotein amine dehydrogenase"/>
    <property type="match status" value="1"/>
</dbReference>
<sequence length="929" mass="106084">MKRNLIIVVLIVLAAVGGYFYFSNERSPFLRDTSVYKAVPVSSPFFFELSSIRSIPFGDPFIREMENAGIGKNWFEFLHKADSLIDVTEELPRSLRNSSFLLAYGIAGRNELIPLLATQAESHSRRNALGKFLKTVYPPGKYNYDERDYGKYKIQEISGENNQDILFFSYAEDLLLVSPRVIIIEQVIRQFSVHGIENNPYFLDVNKTAGTQGVSLYINHKWINSLFAEILNRTAIQKVDEFGATSRIQYSSKAEKFRDFAEWSELDFRFNNGQLLLNGVSAVDDSLNHFLTVFDKQQPVRYRAGEILPQNTSFYCSYSFSDKKLFFEKLEDFFMHSPAYYHREERMKRFDRGFRGSVRNAFQEMVNDEVIVATSTIPVDPSNKTTFFIIHTESRSGAEEQFQKLMSGYASRTETEMNKLYTDFEIDKDVRFRIYRFPYPSFPGLWMGSPFGIADARVAVFYDNYLVFSNSEQGLQEYLRNMVLGATLSGDNNYQRFIQSSSSRSNINVYADINRAFGLRNEILSPSFLEQIKEKEETIRRYGQVNWQVQHDKGIFFNSLAIQAHSAENEEAKTTWQSSVGSNVATKPLMVLNHTDKSNREIIFQDAQNNLQLVAGSGRVRWSVPISGSVLGEIYQIDYFKNGRLQYLFNTKDKLYLIDRNGNNVGNFPIALRSPATNGVSVFDYDNNRNYRYFVAGEDRKIYAYDYSGKIISGWSFGQTDFSVTTPVQHFRVAGKDYIVFNDKSRIYIQNRQGETRVPVSARFDFSKNPVKLSLEGTPKIVATDSGGKVHYIYFNGKTEEKKTARYSSNHFFTVDDLDGNGTPDFVFVDGNEVTVMDENGKKLFGKKLDNPVQHQPNVYTFSSKLKKVGVVDAVSNRIYLFAPDGKIHQGFPLQGNSEFSIGKLSDSSTGLNLVVGSEGGKLYNYTLN</sequence>
<evidence type="ECO:0000313" key="2">
    <source>
        <dbReference type="Proteomes" id="UP000184164"/>
    </source>
</evidence>
<dbReference type="OrthoDB" id="1093345at2"/>
<reference evidence="1 2" key="1">
    <citation type="submission" date="2016-11" db="EMBL/GenBank/DDBJ databases">
        <authorList>
            <person name="Jaros S."/>
            <person name="Januszkiewicz K."/>
            <person name="Wedrychowicz H."/>
        </authorList>
    </citation>
    <scope>NUCLEOTIDE SEQUENCE [LARGE SCALE GENOMIC DNA]</scope>
    <source>
        <strain evidence="1 2">DSM 26910</strain>
    </source>
</reference>
<dbReference type="RefSeq" id="WP_073000502.1">
    <property type="nucleotide sequence ID" value="NZ_FQUM01000003.1"/>
</dbReference>
<gene>
    <name evidence="1" type="ORF">SAMN05444274_103389</name>
</gene>
<organism evidence="1 2">
    <name type="scientific">Mariniphaga anaerophila</name>
    <dbReference type="NCBI Taxonomy" id="1484053"/>
    <lineage>
        <taxon>Bacteria</taxon>
        <taxon>Pseudomonadati</taxon>
        <taxon>Bacteroidota</taxon>
        <taxon>Bacteroidia</taxon>
        <taxon>Marinilabiliales</taxon>
        <taxon>Prolixibacteraceae</taxon>
        <taxon>Mariniphaga</taxon>
    </lineage>
</organism>